<name>A0A1V4BQ74_MICAE</name>
<accession>A0A1V4BQ74</accession>
<organism evidence="1 2">
    <name type="scientific">Microcystis aeruginosa KW</name>
    <dbReference type="NCBI Taxonomy" id="1960155"/>
    <lineage>
        <taxon>Bacteria</taxon>
        <taxon>Bacillati</taxon>
        <taxon>Cyanobacteriota</taxon>
        <taxon>Cyanophyceae</taxon>
        <taxon>Oscillatoriophycideae</taxon>
        <taxon>Chroococcales</taxon>
        <taxon>Microcystaceae</taxon>
        <taxon>Microcystis</taxon>
    </lineage>
</organism>
<evidence type="ECO:0000313" key="1">
    <source>
        <dbReference type="EMBL" id="OPF16013.1"/>
    </source>
</evidence>
<sequence>MGIFELVKICTDSHYEKSIAQAAAKVKSFLITYGCEFPGVKKGLSGGARCWGDFSVISFNTAHLIYTAHLKLTSDS</sequence>
<comment type="caution">
    <text evidence="1">The sequence shown here is derived from an EMBL/GenBank/DDBJ whole genome shotgun (WGS) entry which is preliminary data.</text>
</comment>
<proteinExistence type="predicted"/>
<dbReference type="AlphaFoldDB" id="A0A1V4BQ74"/>
<dbReference type="Proteomes" id="UP000189835">
    <property type="component" value="Unassembled WGS sequence"/>
</dbReference>
<evidence type="ECO:0000313" key="2">
    <source>
        <dbReference type="Proteomes" id="UP000189835"/>
    </source>
</evidence>
<dbReference type="EMBL" id="MVGR01000005">
    <property type="protein sequence ID" value="OPF16013.1"/>
    <property type="molecule type" value="Genomic_DNA"/>
</dbReference>
<protein>
    <submittedName>
        <fullName evidence="1">Uncharacterized protein</fullName>
    </submittedName>
</protein>
<reference evidence="1 2" key="1">
    <citation type="submission" date="2017-02" db="EMBL/GenBank/DDBJ databases">
        <title>Genome sequence of Microcystis aeruginosa KW.</title>
        <authorList>
            <person name="Oh H.-M."/>
            <person name="Ahn C.-Y."/>
            <person name="Jeong H."/>
            <person name="Srivastava A."/>
            <person name="Lee H.-G."/>
            <person name="Kang S.-R."/>
        </authorList>
    </citation>
    <scope>NUCLEOTIDE SEQUENCE [LARGE SCALE GENOMIC DNA]</scope>
    <source>
        <strain evidence="1 2">KW</strain>
    </source>
</reference>
<gene>
    <name evidence="1" type="ORF">B1L04_26895</name>
</gene>